<dbReference type="GO" id="GO:0016747">
    <property type="term" value="F:acyltransferase activity, transferring groups other than amino-acyl groups"/>
    <property type="evidence" value="ECO:0007669"/>
    <property type="project" value="InterPro"/>
</dbReference>
<dbReference type="EMBL" id="BOQL01000058">
    <property type="protein sequence ID" value="GIM75645.1"/>
    <property type="molecule type" value="Genomic_DNA"/>
</dbReference>
<dbReference type="Proteomes" id="UP000681340">
    <property type="component" value="Unassembled WGS sequence"/>
</dbReference>
<dbReference type="PROSITE" id="PS51186">
    <property type="entry name" value="GNAT"/>
    <property type="match status" value="1"/>
</dbReference>
<evidence type="ECO:0000313" key="3">
    <source>
        <dbReference type="Proteomes" id="UP000681340"/>
    </source>
</evidence>
<evidence type="ECO:0000313" key="2">
    <source>
        <dbReference type="EMBL" id="GIM75645.1"/>
    </source>
</evidence>
<proteinExistence type="predicted"/>
<reference evidence="2" key="1">
    <citation type="submission" date="2021-03" db="EMBL/GenBank/DDBJ databases">
        <title>Whole genome shotgun sequence of Actinoplanes auranticolor NBRC 12245.</title>
        <authorList>
            <person name="Komaki H."/>
            <person name="Tamura T."/>
        </authorList>
    </citation>
    <scope>NUCLEOTIDE SEQUENCE</scope>
    <source>
        <strain evidence="2">NBRC 12245</strain>
    </source>
</reference>
<dbReference type="InterPro" id="IPR053144">
    <property type="entry name" value="Acetyltransferase_Butenolide"/>
</dbReference>
<comment type="caution">
    <text evidence="2">The sequence shown here is derived from an EMBL/GenBank/DDBJ whole genome shotgun (WGS) entry which is preliminary data.</text>
</comment>
<dbReference type="RefSeq" id="WP_212992567.1">
    <property type="nucleotide sequence ID" value="NZ_BAABEA010000001.1"/>
</dbReference>
<dbReference type="InterPro" id="IPR016181">
    <property type="entry name" value="Acyl_CoA_acyltransferase"/>
</dbReference>
<dbReference type="AlphaFoldDB" id="A0A919SMN8"/>
<sequence length="153" mass="16582">MTRELPQGYRLVEEPPPVEAYLALRRDSGLSPRTREQAVAALPGSWYACHVVHTDTGTAAGMGRVIGDGGWYFHVVDMAVLPDHQRRGLGDAVLTALLARIRQQAPPGAYVNLLADAPGRRLYARHGFVETAPASIGMALVQPSQSTQARKRS</sequence>
<dbReference type="InterPro" id="IPR000182">
    <property type="entry name" value="GNAT_dom"/>
</dbReference>
<accession>A0A919SMN8</accession>
<protein>
    <submittedName>
        <fullName evidence="2">N-acetyltransferase</fullName>
    </submittedName>
</protein>
<feature type="domain" description="N-acetyltransferase" evidence="1">
    <location>
        <begin position="7"/>
        <end position="143"/>
    </location>
</feature>
<dbReference type="PANTHER" id="PTHR43233">
    <property type="entry name" value="FAMILY N-ACETYLTRANSFERASE, PUTATIVE (AFU_ORTHOLOGUE AFUA_6G03350)-RELATED"/>
    <property type="match status" value="1"/>
</dbReference>
<dbReference type="PANTHER" id="PTHR43233:SF1">
    <property type="entry name" value="FAMILY N-ACETYLTRANSFERASE, PUTATIVE (AFU_ORTHOLOGUE AFUA_6G03350)-RELATED"/>
    <property type="match status" value="1"/>
</dbReference>
<evidence type="ECO:0000259" key="1">
    <source>
        <dbReference type="PROSITE" id="PS51186"/>
    </source>
</evidence>
<gene>
    <name evidence="2" type="ORF">Aau02nite_66920</name>
</gene>
<dbReference type="Pfam" id="PF13508">
    <property type="entry name" value="Acetyltransf_7"/>
    <property type="match status" value="1"/>
</dbReference>
<dbReference type="CDD" id="cd04301">
    <property type="entry name" value="NAT_SF"/>
    <property type="match status" value="1"/>
</dbReference>
<name>A0A919SMN8_9ACTN</name>
<dbReference type="SUPFAM" id="SSF55729">
    <property type="entry name" value="Acyl-CoA N-acyltransferases (Nat)"/>
    <property type="match status" value="1"/>
</dbReference>
<organism evidence="2 3">
    <name type="scientific">Actinoplanes auranticolor</name>
    <dbReference type="NCBI Taxonomy" id="47988"/>
    <lineage>
        <taxon>Bacteria</taxon>
        <taxon>Bacillati</taxon>
        <taxon>Actinomycetota</taxon>
        <taxon>Actinomycetes</taxon>
        <taxon>Micromonosporales</taxon>
        <taxon>Micromonosporaceae</taxon>
        <taxon>Actinoplanes</taxon>
    </lineage>
</organism>
<dbReference type="Gene3D" id="3.40.630.30">
    <property type="match status" value="1"/>
</dbReference>
<keyword evidence="3" id="KW-1185">Reference proteome</keyword>